<evidence type="ECO:0000313" key="2">
    <source>
        <dbReference type="EMBL" id="GMS87002.1"/>
    </source>
</evidence>
<reference evidence="2" key="1">
    <citation type="submission" date="2023-10" db="EMBL/GenBank/DDBJ databases">
        <title>Genome assembly of Pristionchus species.</title>
        <authorList>
            <person name="Yoshida K."/>
            <person name="Sommer R.J."/>
        </authorList>
    </citation>
    <scope>NUCLEOTIDE SEQUENCE</scope>
    <source>
        <strain evidence="2">RS0144</strain>
    </source>
</reference>
<dbReference type="EMBL" id="BTSX01000002">
    <property type="protein sequence ID" value="GMS87002.1"/>
    <property type="molecule type" value="Genomic_DNA"/>
</dbReference>
<feature type="compositionally biased region" description="Basic and acidic residues" evidence="1">
    <location>
        <begin position="57"/>
        <end position="74"/>
    </location>
</feature>
<feature type="region of interest" description="Disordered" evidence="1">
    <location>
        <begin position="50"/>
        <end position="74"/>
    </location>
</feature>
<evidence type="ECO:0000256" key="1">
    <source>
        <dbReference type="SAM" id="MobiDB-lite"/>
    </source>
</evidence>
<comment type="caution">
    <text evidence="2">The sequence shown here is derived from an EMBL/GenBank/DDBJ whole genome shotgun (WGS) entry which is preliminary data.</text>
</comment>
<organism evidence="2 3">
    <name type="scientific">Pristionchus entomophagus</name>
    <dbReference type="NCBI Taxonomy" id="358040"/>
    <lineage>
        <taxon>Eukaryota</taxon>
        <taxon>Metazoa</taxon>
        <taxon>Ecdysozoa</taxon>
        <taxon>Nematoda</taxon>
        <taxon>Chromadorea</taxon>
        <taxon>Rhabditida</taxon>
        <taxon>Rhabditina</taxon>
        <taxon>Diplogasteromorpha</taxon>
        <taxon>Diplogasteroidea</taxon>
        <taxon>Neodiplogasteridae</taxon>
        <taxon>Pristionchus</taxon>
    </lineage>
</organism>
<sequence>SESLVQSLALRAFFGGVTYLFSWHASAGSHVRLIRAVGSLVLWAFPSSSSAGLLATSEKEESEKEGDEKAHRLG</sequence>
<keyword evidence="3" id="KW-1185">Reference proteome</keyword>
<dbReference type="AlphaFoldDB" id="A0AAV5SXB1"/>
<feature type="non-terminal residue" evidence="2">
    <location>
        <position position="1"/>
    </location>
</feature>
<dbReference type="Proteomes" id="UP001432027">
    <property type="component" value="Unassembled WGS sequence"/>
</dbReference>
<gene>
    <name evidence="2" type="ORF">PENTCL1PPCAC_9177</name>
</gene>
<name>A0AAV5SXB1_9BILA</name>
<proteinExistence type="predicted"/>
<protein>
    <submittedName>
        <fullName evidence="2">Uncharacterized protein</fullName>
    </submittedName>
</protein>
<accession>A0AAV5SXB1</accession>
<evidence type="ECO:0000313" key="3">
    <source>
        <dbReference type="Proteomes" id="UP001432027"/>
    </source>
</evidence>